<feature type="region of interest" description="Disordered" evidence="19">
    <location>
        <begin position="1"/>
        <end position="27"/>
    </location>
</feature>
<feature type="transmembrane region" description="Helical" evidence="20">
    <location>
        <begin position="151"/>
        <end position="168"/>
    </location>
</feature>
<evidence type="ECO:0000256" key="10">
    <source>
        <dbReference type="ARBA" id="ARBA00022679"/>
    </source>
</evidence>
<evidence type="ECO:0000313" key="21">
    <source>
        <dbReference type="EMBL" id="QBR89021.1"/>
    </source>
</evidence>
<keyword evidence="12 18" id="KW-0548">Nucleotidyltransferase</keyword>
<feature type="transmembrane region" description="Helical" evidence="20">
    <location>
        <begin position="75"/>
        <end position="92"/>
    </location>
</feature>
<dbReference type="EC" id="2.7.7.41" evidence="6 18"/>
<proteinExistence type="inferred from homology"/>
<comment type="pathway">
    <text evidence="3 18">Phospholipid metabolism; CDP-diacylglycerol biosynthesis; CDP-diacylglycerol from sn-glycerol 3-phosphate: step 3/3.</text>
</comment>
<dbReference type="Proteomes" id="UP000295748">
    <property type="component" value="Chromosome"/>
</dbReference>
<feature type="transmembrane region" description="Helical" evidence="20">
    <location>
        <begin position="98"/>
        <end position="116"/>
    </location>
</feature>
<dbReference type="RefSeq" id="WP_135067067.1">
    <property type="nucleotide sequence ID" value="NZ_CP038266.1"/>
</dbReference>
<dbReference type="PANTHER" id="PTHR46382:SF1">
    <property type="entry name" value="PHOSPHATIDATE CYTIDYLYLTRANSFERASE"/>
    <property type="match status" value="1"/>
</dbReference>
<evidence type="ECO:0000256" key="13">
    <source>
        <dbReference type="ARBA" id="ARBA00022989"/>
    </source>
</evidence>
<dbReference type="Pfam" id="PF01148">
    <property type="entry name" value="CTP_transf_1"/>
    <property type="match status" value="1"/>
</dbReference>
<evidence type="ECO:0000256" key="16">
    <source>
        <dbReference type="ARBA" id="ARBA00023209"/>
    </source>
</evidence>
<evidence type="ECO:0000313" key="22">
    <source>
        <dbReference type="Proteomes" id="UP000295748"/>
    </source>
</evidence>
<dbReference type="EMBL" id="CP038266">
    <property type="protein sequence ID" value="QBR89021.1"/>
    <property type="molecule type" value="Genomic_DNA"/>
</dbReference>
<evidence type="ECO:0000256" key="7">
    <source>
        <dbReference type="ARBA" id="ARBA00019373"/>
    </source>
</evidence>
<keyword evidence="22" id="KW-1185">Reference proteome</keyword>
<dbReference type="InterPro" id="IPR000374">
    <property type="entry name" value="PC_trans"/>
</dbReference>
<protein>
    <recommendedName>
        <fullName evidence="7 18">Phosphatidate cytidylyltransferase</fullName>
        <ecNumber evidence="6 18">2.7.7.41</ecNumber>
    </recommendedName>
</protein>
<comment type="similarity">
    <text evidence="5 18">Belongs to the CDS family.</text>
</comment>
<evidence type="ECO:0000256" key="8">
    <source>
        <dbReference type="ARBA" id="ARBA00022475"/>
    </source>
</evidence>
<accession>A0ABX5SSA1</accession>
<reference evidence="21 22" key="1">
    <citation type="submission" date="2019-03" db="EMBL/GenBank/DDBJ databases">
        <authorList>
            <person name="Dong K."/>
        </authorList>
    </citation>
    <scope>NUCLEOTIDE SEQUENCE [LARGE SCALE GENOMIC DNA]</scope>
    <source>
        <strain evidence="22">dk512</strain>
    </source>
</reference>
<keyword evidence="15 20" id="KW-0472">Membrane</keyword>
<dbReference type="GO" id="GO:0016779">
    <property type="term" value="F:nucleotidyltransferase activity"/>
    <property type="evidence" value="ECO:0007669"/>
    <property type="project" value="UniProtKB-KW"/>
</dbReference>
<feature type="transmembrane region" description="Helical" evidence="20">
    <location>
        <begin position="257"/>
        <end position="274"/>
    </location>
</feature>
<evidence type="ECO:0000256" key="17">
    <source>
        <dbReference type="ARBA" id="ARBA00023264"/>
    </source>
</evidence>
<evidence type="ECO:0000256" key="3">
    <source>
        <dbReference type="ARBA" id="ARBA00005119"/>
    </source>
</evidence>
<evidence type="ECO:0000256" key="4">
    <source>
        <dbReference type="ARBA" id="ARBA00005189"/>
    </source>
</evidence>
<keyword evidence="9" id="KW-0444">Lipid biosynthesis</keyword>
<keyword evidence="13 20" id="KW-1133">Transmembrane helix</keyword>
<feature type="transmembrane region" description="Helical" evidence="20">
    <location>
        <begin position="330"/>
        <end position="349"/>
    </location>
</feature>
<evidence type="ECO:0000256" key="15">
    <source>
        <dbReference type="ARBA" id="ARBA00023136"/>
    </source>
</evidence>
<evidence type="ECO:0000256" key="20">
    <source>
        <dbReference type="SAM" id="Phobius"/>
    </source>
</evidence>
<evidence type="ECO:0000256" key="9">
    <source>
        <dbReference type="ARBA" id="ARBA00022516"/>
    </source>
</evidence>
<dbReference type="PANTHER" id="PTHR46382">
    <property type="entry name" value="PHOSPHATIDATE CYTIDYLYLTRANSFERASE"/>
    <property type="match status" value="1"/>
</dbReference>
<comment type="pathway">
    <text evidence="4">Lipid metabolism.</text>
</comment>
<evidence type="ECO:0000256" key="5">
    <source>
        <dbReference type="ARBA" id="ARBA00010185"/>
    </source>
</evidence>
<keyword evidence="8" id="KW-1003">Cell membrane</keyword>
<evidence type="ECO:0000256" key="14">
    <source>
        <dbReference type="ARBA" id="ARBA00023098"/>
    </source>
</evidence>
<sequence length="350" mass="37027">MTDPSGPESASPPDAPLSRRDAARARRAQSAADAGAGFQTHIRAARTEFESQVAHARAEFEEANARIAQRTGRNLLLATLIGLAAGAAVLGSLLFVKWIFLVFAIAAVSLAVFEFARALQASGRRVDLVPQLLASTLLLLSGAFTSLWLHWVAVIAAVVLVVVWRLLGQMFARDGRSYGAVLSDVLVAGFIQLYVPFMGSLAMVLLAQPEGEWWVLAFLIVTVAADTGAYVSGLTFGRGGRHLMAPRISPKKTWEGFAGAAVAALAAGVLLALYMLHLPWWAGLIFGAVILGTATAGDLGESMIKRDLGIKDMSSWLPGHGGVLDRLDSILPSATGALALFYLLSPLVVT</sequence>
<evidence type="ECO:0000256" key="19">
    <source>
        <dbReference type="SAM" id="MobiDB-lite"/>
    </source>
</evidence>
<evidence type="ECO:0000256" key="2">
    <source>
        <dbReference type="ARBA" id="ARBA00004651"/>
    </source>
</evidence>
<keyword evidence="14" id="KW-0443">Lipid metabolism</keyword>
<keyword evidence="10 18" id="KW-0808">Transferase</keyword>
<evidence type="ECO:0000256" key="12">
    <source>
        <dbReference type="ARBA" id="ARBA00022695"/>
    </source>
</evidence>
<evidence type="ECO:0000256" key="18">
    <source>
        <dbReference type="RuleBase" id="RU003938"/>
    </source>
</evidence>
<keyword evidence="11 18" id="KW-0812">Transmembrane</keyword>
<evidence type="ECO:0000256" key="11">
    <source>
        <dbReference type="ARBA" id="ARBA00022692"/>
    </source>
</evidence>
<dbReference type="PROSITE" id="PS01315">
    <property type="entry name" value="CDS"/>
    <property type="match status" value="1"/>
</dbReference>
<keyword evidence="16" id="KW-0594">Phospholipid biosynthesis</keyword>
<feature type="transmembrane region" description="Helical" evidence="20">
    <location>
        <begin position="213"/>
        <end position="236"/>
    </location>
</feature>
<comment type="subcellular location">
    <subcellularLocation>
        <location evidence="2">Cell membrane</location>
        <topology evidence="2">Multi-pass membrane protein</topology>
    </subcellularLocation>
</comment>
<evidence type="ECO:0000256" key="6">
    <source>
        <dbReference type="ARBA" id="ARBA00012487"/>
    </source>
</evidence>
<feature type="transmembrane region" description="Helical" evidence="20">
    <location>
        <begin position="180"/>
        <end position="207"/>
    </location>
</feature>
<name>A0ABX5SSA1_9MICO</name>
<organism evidence="21 22">
    <name type="scientific">Microbacterium wangchenii</name>
    <dbReference type="NCBI Taxonomy" id="2541726"/>
    <lineage>
        <taxon>Bacteria</taxon>
        <taxon>Bacillati</taxon>
        <taxon>Actinomycetota</taxon>
        <taxon>Actinomycetes</taxon>
        <taxon>Micrococcales</taxon>
        <taxon>Microbacteriaceae</taxon>
        <taxon>Microbacterium</taxon>
    </lineage>
</organism>
<keyword evidence="17" id="KW-1208">Phospholipid metabolism</keyword>
<comment type="catalytic activity">
    <reaction evidence="1 18">
        <text>a 1,2-diacyl-sn-glycero-3-phosphate + CTP + H(+) = a CDP-1,2-diacyl-sn-glycerol + diphosphate</text>
        <dbReference type="Rhea" id="RHEA:16229"/>
        <dbReference type="ChEBI" id="CHEBI:15378"/>
        <dbReference type="ChEBI" id="CHEBI:33019"/>
        <dbReference type="ChEBI" id="CHEBI:37563"/>
        <dbReference type="ChEBI" id="CHEBI:58332"/>
        <dbReference type="ChEBI" id="CHEBI:58608"/>
        <dbReference type="EC" id="2.7.7.41"/>
    </reaction>
</comment>
<gene>
    <name evidence="21" type="ORF">E4K62_10185</name>
</gene>
<evidence type="ECO:0000256" key="1">
    <source>
        <dbReference type="ARBA" id="ARBA00001698"/>
    </source>
</evidence>